<reference evidence="4" key="1">
    <citation type="journal article" date="2019" name="Int. J. Syst. Evol. Microbiol.">
        <title>The Global Catalogue of Microorganisms (GCM) 10K type strain sequencing project: providing services to taxonomists for standard genome sequencing and annotation.</title>
        <authorList>
            <consortium name="The Broad Institute Genomics Platform"/>
            <consortium name="The Broad Institute Genome Sequencing Center for Infectious Disease"/>
            <person name="Wu L."/>
            <person name="Ma J."/>
        </authorList>
    </citation>
    <scope>NUCLEOTIDE SEQUENCE [LARGE SCALE GENOMIC DNA]</scope>
    <source>
        <strain evidence="4">CCM 8939</strain>
    </source>
</reference>
<dbReference type="Proteomes" id="UP000645390">
    <property type="component" value="Unassembled WGS sequence"/>
</dbReference>
<keyword evidence="4" id="KW-1185">Reference proteome</keyword>
<dbReference type="InterPro" id="IPR051910">
    <property type="entry name" value="ComF/GntX_DNA_util-trans"/>
</dbReference>
<sequence length="239" mass="27249">MEILKSKKSWLQQWASDLIGLLFPNLCNACGTPIFQNENLICTKCQYDLPFTDYHVHDENRVAKQFWGRLPLNAAMAMLYFRKGAKVQNLIHSLKYNNKTDVGVMLGHMLGERLKNSPLYQNIDLIMPVPLHQKKLRLRGYNQSTFIVEGVSKKMEIDFYDNILIRPVPTESQTKKSRYNRYENMKSVFKIQNPEKIAGKHILLIDDVITTGATLEACANVLLENGASKVSIAALAFAE</sequence>
<comment type="caution">
    <text evidence="3">The sequence shown here is derived from an EMBL/GenBank/DDBJ whole genome shotgun (WGS) entry which is preliminary data.</text>
</comment>
<proteinExistence type="inferred from homology"/>
<feature type="domain" description="Phosphoribosyltransferase" evidence="2">
    <location>
        <begin position="174"/>
        <end position="236"/>
    </location>
</feature>
<name>A0ABQ2BNC4_9SPHI</name>
<dbReference type="Gene3D" id="3.40.50.2020">
    <property type="match status" value="1"/>
</dbReference>
<evidence type="ECO:0000259" key="2">
    <source>
        <dbReference type="Pfam" id="PF00156"/>
    </source>
</evidence>
<dbReference type="Pfam" id="PF00156">
    <property type="entry name" value="Pribosyltran"/>
    <property type="match status" value="1"/>
</dbReference>
<dbReference type="SUPFAM" id="SSF53271">
    <property type="entry name" value="PRTase-like"/>
    <property type="match status" value="1"/>
</dbReference>
<evidence type="ECO:0000256" key="1">
    <source>
        <dbReference type="ARBA" id="ARBA00008007"/>
    </source>
</evidence>
<dbReference type="PANTHER" id="PTHR47505">
    <property type="entry name" value="DNA UTILIZATION PROTEIN YHGH"/>
    <property type="match status" value="1"/>
</dbReference>
<evidence type="ECO:0000313" key="4">
    <source>
        <dbReference type="Proteomes" id="UP000645390"/>
    </source>
</evidence>
<dbReference type="RefSeq" id="WP_188416342.1">
    <property type="nucleotide sequence ID" value="NZ_BMDJ01000010.1"/>
</dbReference>
<dbReference type="PANTHER" id="PTHR47505:SF1">
    <property type="entry name" value="DNA UTILIZATION PROTEIN YHGH"/>
    <property type="match status" value="1"/>
</dbReference>
<evidence type="ECO:0000313" key="3">
    <source>
        <dbReference type="EMBL" id="GGI28295.1"/>
    </source>
</evidence>
<comment type="similarity">
    <text evidence="1">Belongs to the ComF/GntX family.</text>
</comment>
<dbReference type="InterPro" id="IPR000836">
    <property type="entry name" value="PRTase_dom"/>
</dbReference>
<accession>A0ABQ2BNC4</accession>
<organism evidence="3 4">
    <name type="scientific">Pedobacter mendelii</name>
    <dbReference type="NCBI Taxonomy" id="1908240"/>
    <lineage>
        <taxon>Bacteria</taxon>
        <taxon>Pseudomonadati</taxon>
        <taxon>Bacteroidota</taxon>
        <taxon>Sphingobacteriia</taxon>
        <taxon>Sphingobacteriales</taxon>
        <taxon>Sphingobacteriaceae</taxon>
        <taxon>Pedobacter</taxon>
    </lineage>
</organism>
<dbReference type="InterPro" id="IPR029057">
    <property type="entry name" value="PRTase-like"/>
</dbReference>
<dbReference type="EMBL" id="BMDJ01000010">
    <property type="protein sequence ID" value="GGI28295.1"/>
    <property type="molecule type" value="Genomic_DNA"/>
</dbReference>
<dbReference type="CDD" id="cd06223">
    <property type="entry name" value="PRTases_typeI"/>
    <property type="match status" value="1"/>
</dbReference>
<gene>
    <name evidence="3" type="ORF">GCM10008119_31940</name>
</gene>
<protein>
    <submittedName>
        <fullName evidence="3">Amidophosphoribosyltransferase</fullName>
    </submittedName>
</protein>